<feature type="transmembrane region" description="Helical" evidence="1">
    <location>
        <begin position="32"/>
        <end position="52"/>
    </location>
</feature>
<evidence type="ECO:0000256" key="1">
    <source>
        <dbReference type="SAM" id="Phobius"/>
    </source>
</evidence>
<dbReference type="EMBL" id="JAATJL010000001">
    <property type="protein sequence ID" value="NJC23451.1"/>
    <property type="molecule type" value="Genomic_DNA"/>
</dbReference>
<gene>
    <name evidence="2" type="ORF">BJ994_002527</name>
</gene>
<feature type="transmembrane region" description="Helical" evidence="1">
    <location>
        <begin position="187"/>
        <end position="214"/>
    </location>
</feature>
<evidence type="ECO:0000313" key="2">
    <source>
        <dbReference type="EMBL" id="NJC23451.1"/>
    </source>
</evidence>
<keyword evidence="1" id="KW-0812">Transmembrane</keyword>
<keyword evidence="1" id="KW-1133">Transmembrane helix</keyword>
<comment type="caution">
    <text evidence="2">The sequence shown here is derived from an EMBL/GenBank/DDBJ whole genome shotgun (WGS) entry which is preliminary data.</text>
</comment>
<feature type="transmembrane region" description="Helical" evidence="1">
    <location>
        <begin position="226"/>
        <end position="247"/>
    </location>
</feature>
<keyword evidence="1" id="KW-0472">Membrane</keyword>
<feature type="transmembrane region" description="Helical" evidence="1">
    <location>
        <begin position="141"/>
        <end position="162"/>
    </location>
</feature>
<evidence type="ECO:0000313" key="3">
    <source>
        <dbReference type="Proteomes" id="UP000547458"/>
    </source>
</evidence>
<organism evidence="2 3">
    <name type="scientific">Arthrobacter pigmenti</name>
    <dbReference type="NCBI Taxonomy" id="271432"/>
    <lineage>
        <taxon>Bacteria</taxon>
        <taxon>Bacillati</taxon>
        <taxon>Actinomycetota</taxon>
        <taxon>Actinomycetes</taxon>
        <taxon>Micrococcales</taxon>
        <taxon>Micrococcaceae</taxon>
        <taxon>Arthrobacter</taxon>
    </lineage>
</organism>
<dbReference type="AlphaFoldDB" id="A0A846RZ22"/>
<dbReference type="InterPro" id="IPR018650">
    <property type="entry name" value="STSV1_Orf64"/>
</dbReference>
<dbReference type="Pfam" id="PF09852">
    <property type="entry name" value="DUF2079"/>
    <property type="match status" value="1"/>
</dbReference>
<accession>A0A846RZ22</accession>
<feature type="transmembrane region" description="Helical" evidence="1">
    <location>
        <begin position="285"/>
        <end position="305"/>
    </location>
</feature>
<proteinExistence type="predicted"/>
<keyword evidence="3" id="KW-1185">Reference proteome</keyword>
<name>A0A846RZ22_9MICC</name>
<feature type="transmembrane region" description="Helical" evidence="1">
    <location>
        <begin position="259"/>
        <end position="278"/>
    </location>
</feature>
<feature type="transmembrane region" description="Helical" evidence="1">
    <location>
        <begin position="325"/>
        <end position="345"/>
    </location>
</feature>
<sequence>MTLERERAAGSHPLVRGLHDAGAALRRQPPEAWAVALIVTALYCVFSVAQWYRLETPSWDLGIFTQLAKAYAGFEAPIVPVKGHEFNLLGDHFHPLLILLGPAYAFFPSGLTLLILQNLLVGWSVFILTRLAARHLGRTSGLFLGLAYGLSWGIQASVAVQFHEIALALPLLALALEAYIEGRLRTAVVASALLVFVKEDMGLTVFAFGLVLAWRFRQSRASRAGLWLAAWGLAWVVLSVAVILPALNTGGTYDYADRIDVGALLANPVDTVLTMLTAGEKYETLWLLLLAGGFLFLRSPLAFVMLPTLLWRFAAGNESYWGPDWHYNAVLMPILFAALVDAVLAARRSRRSWLRSYSAAVVPVVSVVSLMLLPGQPLADLAKPETYQQSPRWDAAHRMMDQVPAGATVETGVVLMPYLVPETEVYWIGNENPAPEYLVLDAEDWSWGAARPTSAEQHAEETWPGENYTLVFNEAGYQLVKRNS</sequence>
<dbReference type="Proteomes" id="UP000547458">
    <property type="component" value="Unassembled WGS sequence"/>
</dbReference>
<reference evidence="2 3" key="1">
    <citation type="submission" date="2020-03" db="EMBL/GenBank/DDBJ databases">
        <title>Sequencing the genomes of 1000 actinobacteria strains.</title>
        <authorList>
            <person name="Klenk H.-P."/>
        </authorList>
    </citation>
    <scope>NUCLEOTIDE SEQUENCE [LARGE SCALE GENOMIC DNA]</scope>
    <source>
        <strain evidence="2 3">DSM 16403</strain>
    </source>
</reference>
<feature type="transmembrane region" description="Helical" evidence="1">
    <location>
        <begin position="103"/>
        <end position="129"/>
    </location>
</feature>
<dbReference type="RefSeq" id="WP_167994633.1">
    <property type="nucleotide sequence ID" value="NZ_JAATJL010000001.1"/>
</dbReference>
<protein>
    <submittedName>
        <fullName evidence="2">Putative membrane protein</fullName>
    </submittedName>
</protein>
<feature type="transmembrane region" description="Helical" evidence="1">
    <location>
        <begin position="357"/>
        <end position="375"/>
    </location>
</feature>